<organism evidence="2 3">
    <name type="scientific">Lentinus brumalis</name>
    <dbReference type="NCBI Taxonomy" id="2498619"/>
    <lineage>
        <taxon>Eukaryota</taxon>
        <taxon>Fungi</taxon>
        <taxon>Dikarya</taxon>
        <taxon>Basidiomycota</taxon>
        <taxon>Agaricomycotina</taxon>
        <taxon>Agaricomycetes</taxon>
        <taxon>Polyporales</taxon>
        <taxon>Polyporaceae</taxon>
        <taxon>Lentinus</taxon>
    </lineage>
</organism>
<evidence type="ECO:0000313" key="2">
    <source>
        <dbReference type="EMBL" id="RDX44747.1"/>
    </source>
</evidence>
<gene>
    <name evidence="2" type="ORF">OH76DRAFT_1359219</name>
</gene>
<dbReference type="Proteomes" id="UP000256964">
    <property type="component" value="Unassembled WGS sequence"/>
</dbReference>
<dbReference type="PANTHER" id="PTHR46791">
    <property type="entry name" value="EXPRESSED PROTEIN"/>
    <property type="match status" value="1"/>
</dbReference>
<sequence length="226" mass="26004">MEEHRGLNRGSYIWGRSVHNTRIERLWFDVTLGFGGKWKAFFLELEHNCDLNPDNPCHIWLVHHLFLHAINQDAHEWASIWNAHSLHIRGEHSASPHELFMFGVAEHGARGFSYIIPPPPEEPIDDLFNYGIDWDVLDDAGLTRHHSEHNPDPDVVNHPDAHAGGVVIPQRLSEVTCDPPRCPISVDVVAMLNQHLSYHFDLDCRDMVVRRALWRSALNFCTPHFT</sequence>
<dbReference type="InterPro" id="IPR058913">
    <property type="entry name" value="Integrase_dom_put"/>
</dbReference>
<feature type="domain" description="Integrase core" evidence="1">
    <location>
        <begin position="1"/>
        <end position="106"/>
    </location>
</feature>
<protein>
    <recommendedName>
        <fullName evidence="1">Integrase core domain-containing protein</fullName>
    </recommendedName>
</protein>
<keyword evidence="3" id="KW-1185">Reference proteome</keyword>
<reference evidence="2 3" key="1">
    <citation type="journal article" date="2018" name="Biotechnol. Biofuels">
        <title>Integrative visual omics of the white-rot fungus Polyporus brumalis exposes the biotechnological potential of its oxidative enzymes for delignifying raw plant biomass.</title>
        <authorList>
            <person name="Miyauchi S."/>
            <person name="Rancon A."/>
            <person name="Drula E."/>
            <person name="Hage H."/>
            <person name="Chaduli D."/>
            <person name="Favel A."/>
            <person name="Grisel S."/>
            <person name="Henrissat B."/>
            <person name="Herpoel-Gimbert I."/>
            <person name="Ruiz-Duenas F.J."/>
            <person name="Chevret D."/>
            <person name="Hainaut M."/>
            <person name="Lin J."/>
            <person name="Wang M."/>
            <person name="Pangilinan J."/>
            <person name="Lipzen A."/>
            <person name="Lesage-Meessen L."/>
            <person name="Navarro D."/>
            <person name="Riley R."/>
            <person name="Grigoriev I.V."/>
            <person name="Zhou S."/>
            <person name="Raouche S."/>
            <person name="Rosso M.N."/>
        </authorList>
    </citation>
    <scope>NUCLEOTIDE SEQUENCE [LARGE SCALE GENOMIC DNA]</scope>
    <source>
        <strain evidence="2 3">BRFM 1820</strain>
    </source>
</reference>
<dbReference type="STRING" id="139420.A0A371CWV5"/>
<proteinExistence type="predicted"/>
<dbReference type="AlphaFoldDB" id="A0A371CWV5"/>
<accession>A0A371CWV5</accession>
<evidence type="ECO:0000259" key="1">
    <source>
        <dbReference type="Pfam" id="PF24764"/>
    </source>
</evidence>
<dbReference type="EMBL" id="KZ857446">
    <property type="protein sequence ID" value="RDX44747.1"/>
    <property type="molecule type" value="Genomic_DNA"/>
</dbReference>
<dbReference type="OrthoDB" id="3353107at2759"/>
<dbReference type="Pfam" id="PF24764">
    <property type="entry name" value="rva_4"/>
    <property type="match status" value="1"/>
</dbReference>
<name>A0A371CWV5_9APHY</name>
<evidence type="ECO:0000313" key="3">
    <source>
        <dbReference type="Proteomes" id="UP000256964"/>
    </source>
</evidence>